<evidence type="ECO:0000256" key="1">
    <source>
        <dbReference type="SAM" id="MobiDB-lite"/>
    </source>
</evidence>
<dbReference type="Proteomes" id="UP000509418">
    <property type="component" value="Chromosome"/>
</dbReference>
<evidence type="ECO:0000256" key="2">
    <source>
        <dbReference type="SAM" id="SignalP"/>
    </source>
</evidence>
<dbReference type="RefSeq" id="WP_176575557.1">
    <property type="nucleotide sequence ID" value="NZ_CBDRGH010000053.1"/>
</dbReference>
<sequence>MQTNRWLRGVLPLATAGLLVCVTGAASNAAPAHGGGAAQAVSTRPTASFPKQDPAQCTAFSKSADAKKAAEDGKSVIGLWTSIFDLPTAQKLYDAYLTPGPVTHTRTSIGGKKVLAEFRNAGETKKAVSQIVSALKNKIATTSPAFGTDHSLRKAGLGSSVPIAWNNLETTPGFIAGGLSGVELADGTSIKDSRAIAGKYSLVKQTVNGKTKVTLNVHRLSLTVRDSIDFCPGNLSGGSFRTIALGLSRLERTPYVDKVRCSGKAKCYYARPALFKVNVPLNDVSVDVTETFSAKAATAGE</sequence>
<protein>
    <submittedName>
        <fullName evidence="3">Uncharacterized protein</fullName>
    </submittedName>
</protein>
<name>A0A7H8TA32_STRCX</name>
<feature type="chain" id="PRO_5038510504" evidence="2">
    <location>
        <begin position="30"/>
        <end position="301"/>
    </location>
</feature>
<keyword evidence="4" id="KW-1185">Reference proteome</keyword>
<evidence type="ECO:0000313" key="3">
    <source>
        <dbReference type="EMBL" id="QKZ18810.1"/>
    </source>
</evidence>
<feature type="signal peptide" evidence="2">
    <location>
        <begin position="1"/>
        <end position="29"/>
    </location>
</feature>
<keyword evidence="2" id="KW-0732">Signal</keyword>
<organism evidence="3 4">
    <name type="scientific">Streptomyces chartreusis</name>
    <dbReference type="NCBI Taxonomy" id="1969"/>
    <lineage>
        <taxon>Bacteria</taxon>
        <taxon>Bacillati</taxon>
        <taxon>Actinomycetota</taxon>
        <taxon>Actinomycetes</taxon>
        <taxon>Kitasatosporales</taxon>
        <taxon>Streptomycetaceae</taxon>
        <taxon>Streptomyces</taxon>
    </lineage>
</organism>
<gene>
    <name evidence="3" type="ORF">HUT05_16430</name>
</gene>
<evidence type="ECO:0000313" key="4">
    <source>
        <dbReference type="Proteomes" id="UP000509418"/>
    </source>
</evidence>
<dbReference type="EMBL" id="CP056041">
    <property type="protein sequence ID" value="QKZ18810.1"/>
    <property type="molecule type" value="Genomic_DNA"/>
</dbReference>
<dbReference type="AlphaFoldDB" id="A0A7H8TA32"/>
<proteinExistence type="predicted"/>
<accession>A0A7H8TA32</accession>
<reference evidence="3 4" key="1">
    <citation type="submission" date="2020-06" db="EMBL/GenBank/DDBJ databases">
        <title>Genome mining for natural products.</title>
        <authorList>
            <person name="Zhang B."/>
            <person name="Shi J."/>
            <person name="Ge H."/>
        </authorList>
    </citation>
    <scope>NUCLEOTIDE SEQUENCE [LARGE SCALE GENOMIC DNA]</scope>
    <source>
        <strain evidence="3 4">NA02069</strain>
    </source>
</reference>
<feature type="region of interest" description="Disordered" evidence="1">
    <location>
        <begin position="32"/>
        <end position="54"/>
    </location>
</feature>